<keyword evidence="1" id="KW-0472">Membrane</keyword>
<protein>
    <submittedName>
        <fullName evidence="3">SLC36A1</fullName>
    </submittedName>
</protein>
<dbReference type="Proteomes" id="UP000095283">
    <property type="component" value="Unplaced"/>
</dbReference>
<dbReference type="AlphaFoldDB" id="A0A1I7XEX7"/>
<sequence>MPRRCTAVIKNFGYPTKYSLYLIFGFCNIFGVVQYT</sequence>
<feature type="transmembrane region" description="Helical" evidence="1">
    <location>
        <begin position="18"/>
        <end position="35"/>
    </location>
</feature>
<dbReference type="WBParaSite" id="Hba_16213">
    <property type="protein sequence ID" value="Hba_16213"/>
    <property type="gene ID" value="Hba_16213"/>
</dbReference>
<evidence type="ECO:0000256" key="1">
    <source>
        <dbReference type="SAM" id="Phobius"/>
    </source>
</evidence>
<keyword evidence="1" id="KW-0812">Transmembrane</keyword>
<evidence type="ECO:0000313" key="2">
    <source>
        <dbReference type="Proteomes" id="UP000095283"/>
    </source>
</evidence>
<keyword evidence="2" id="KW-1185">Reference proteome</keyword>
<organism evidence="2 3">
    <name type="scientific">Heterorhabditis bacteriophora</name>
    <name type="common">Entomopathogenic nematode worm</name>
    <dbReference type="NCBI Taxonomy" id="37862"/>
    <lineage>
        <taxon>Eukaryota</taxon>
        <taxon>Metazoa</taxon>
        <taxon>Ecdysozoa</taxon>
        <taxon>Nematoda</taxon>
        <taxon>Chromadorea</taxon>
        <taxon>Rhabditida</taxon>
        <taxon>Rhabditina</taxon>
        <taxon>Rhabditomorpha</taxon>
        <taxon>Strongyloidea</taxon>
        <taxon>Heterorhabditidae</taxon>
        <taxon>Heterorhabditis</taxon>
    </lineage>
</organism>
<accession>A0A1I7XEX7</accession>
<name>A0A1I7XEX7_HETBA</name>
<proteinExistence type="predicted"/>
<reference evidence="3" key="1">
    <citation type="submission" date="2016-11" db="UniProtKB">
        <authorList>
            <consortium name="WormBaseParasite"/>
        </authorList>
    </citation>
    <scope>IDENTIFICATION</scope>
</reference>
<keyword evidence="1" id="KW-1133">Transmembrane helix</keyword>
<evidence type="ECO:0000313" key="3">
    <source>
        <dbReference type="WBParaSite" id="Hba_16213"/>
    </source>
</evidence>